<evidence type="ECO:0000313" key="2">
    <source>
        <dbReference type="Proteomes" id="UP000499080"/>
    </source>
</evidence>
<accession>A0A4Y2VIW8</accession>
<protein>
    <submittedName>
        <fullName evidence="1">Uncharacterized protein</fullName>
    </submittedName>
</protein>
<reference evidence="1 2" key="1">
    <citation type="journal article" date="2019" name="Sci. Rep.">
        <title>Orb-weaving spider Araneus ventricosus genome elucidates the spidroin gene catalogue.</title>
        <authorList>
            <person name="Kono N."/>
            <person name="Nakamura H."/>
            <person name="Ohtoshi R."/>
            <person name="Moran D.A.P."/>
            <person name="Shinohara A."/>
            <person name="Yoshida Y."/>
            <person name="Fujiwara M."/>
            <person name="Mori M."/>
            <person name="Tomita M."/>
            <person name="Arakawa K."/>
        </authorList>
    </citation>
    <scope>NUCLEOTIDE SEQUENCE [LARGE SCALE GENOMIC DNA]</scope>
</reference>
<comment type="caution">
    <text evidence="1">The sequence shown here is derived from an EMBL/GenBank/DDBJ whole genome shotgun (WGS) entry which is preliminary data.</text>
</comment>
<evidence type="ECO:0000313" key="1">
    <source>
        <dbReference type="EMBL" id="GBO24254.1"/>
    </source>
</evidence>
<organism evidence="1 2">
    <name type="scientific">Araneus ventricosus</name>
    <name type="common">Orbweaver spider</name>
    <name type="synonym">Epeira ventricosa</name>
    <dbReference type="NCBI Taxonomy" id="182803"/>
    <lineage>
        <taxon>Eukaryota</taxon>
        <taxon>Metazoa</taxon>
        <taxon>Ecdysozoa</taxon>
        <taxon>Arthropoda</taxon>
        <taxon>Chelicerata</taxon>
        <taxon>Arachnida</taxon>
        <taxon>Araneae</taxon>
        <taxon>Araneomorphae</taxon>
        <taxon>Entelegynae</taxon>
        <taxon>Araneoidea</taxon>
        <taxon>Araneidae</taxon>
        <taxon>Araneus</taxon>
    </lineage>
</organism>
<proteinExistence type="predicted"/>
<dbReference type="AlphaFoldDB" id="A0A4Y2VIW8"/>
<gene>
    <name evidence="1" type="ORF">AVEN_22543_1</name>
</gene>
<dbReference type="EMBL" id="BGPR01047242">
    <property type="protein sequence ID" value="GBO24254.1"/>
    <property type="molecule type" value="Genomic_DNA"/>
</dbReference>
<keyword evidence="2" id="KW-1185">Reference proteome</keyword>
<sequence>SQFLPNSGLVGKTDEHKSKEESYGFYPLVEILMAGKCALEINLWLPAGDFPGLSPSET</sequence>
<dbReference type="Proteomes" id="UP000499080">
    <property type="component" value="Unassembled WGS sequence"/>
</dbReference>
<feature type="non-terminal residue" evidence="1">
    <location>
        <position position="1"/>
    </location>
</feature>
<name>A0A4Y2VIW8_ARAVE</name>